<evidence type="ECO:0000313" key="3">
    <source>
        <dbReference type="EMBL" id="KAF9058778.1"/>
    </source>
</evidence>
<feature type="chain" id="PRO_5040712516" evidence="2">
    <location>
        <begin position="25"/>
        <end position="267"/>
    </location>
</feature>
<proteinExistence type="predicted"/>
<organism evidence="4 5">
    <name type="scientific">Rhodocollybia butyracea</name>
    <dbReference type="NCBI Taxonomy" id="206335"/>
    <lineage>
        <taxon>Eukaryota</taxon>
        <taxon>Fungi</taxon>
        <taxon>Dikarya</taxon>
        <taxon>Basidiomycota</taxon>
        <taxon>Agaricomycotina</taxon>
        <taxon>Agaricomycetes</taxon>
        <taxon>Agaricomycetidae</taxon>
        <taxon>Agaricales</taxon>
        <taxon>Marasmiineae</taxon>
        <taxon>Omphalotaceae</taxon>
        <taxon>Rhodocollybia</taxon>
    </lineage>
</organism>
<feature type="region of interest" description="Disordered" evidence="1">
    <location>
        <begin position="236"/>
        <end position="267"/>
    </location>
</feature>
<evidence type="ECO:0000256" key="2">
    <source>
        <dbReference type="SAM" id="SignalP"/>
    </source>
</evidence>
<dbReference type="OrthoDB" id="3017589at2759"/>
<sequence>MIRMPVFITTYSLVFILLQLGVSALPLNQTQLHKHTLPPPRLTVAPGAAIRIDTGRVLLGYRSVSPEKAAEYNNFGELTSIPASGAMLGNGAYLSPQWGMYPSWIEEDYWECVVTGSAQALETAPKLFVVVADTGGTNGNPSELASYIHEHNYDPARTILFSEYQYKDVKKNYQMLIPPAYLVPSPRFIGVQGGLNSLQTRVACAPRGCMPSGPSAAWHSWGISQWPGDSVHVRAEETQKQQPECSAALPASVSHETPSSKKEIGKR</sequence>
<evidence type="ECO:0000313" key="4">
    <source>
        <dbReference type="EMBL" id="KAF9058870.1"/>
    </source>
</evidence>
<feature type="signal peptide" evidence="2">
    <location>
        <begin position="1"/>
        <end position="24"/>
    </location>
</feature>
<protein>
    <submittedName>
        <fullName evidence="4">Uncharacterized protein</fullName>
    </submittedName>
</protein>
<name>A0A9P5PB25_9AGAR</name>
<dbReference type="Pfam" id="PF19287">
    <property type="entry name" value="DUF5910"/>
    <property type="match status" value="1"/>
</dbReference>
<gene>
    <name evidence="4" type="ORF">BDP27DRAFT_1407960</name>
    <name evidence="3" type="ORF">BDP27DRAFT_1408071</name>
</gene>
<dbReference type="InterPro" id="IPR045564">
    <property type="entry name" value="DUF5910"/>
</dbReference>
<dbReference type="EMBL" id="JADNRY010000352">
    <property type="protein sequence ID" value="KAF9058778.1"/>
    <property type="molecule type" value="Genomic_DNA"/>
</dbReference>
<evidence type="ECO:0000313" key="5">
    <source>
        <dbReference type="Proteomes" id="UP000772434"/>
    </source>
</evidence>
<reference evidence="4" key="1">
    <citation type="submission" date="2020-11" db="EMBL/GenBank/DDBJ databases">
        <authorList>
            <consortium name="DOE Joint Genome Institute"/>
            <person name="Ahrendt S."/>
            <person name="Riley R."/>
            <person name="Andreopoulos W."/>
            <person name="Labutti K."/>
            <person name="Pangilinan J."/>
            <person name="Ruiz-Duenas F.J."/>
            <person name="Barrasa J.M."/>
            <person name="Sanchez-Garcia M."/>
            <person name="Camarero S."/>
            <person name="Miyauchi S."/>
            <person name="Serrano A."/>
            <person name="Linde D."/>
            <person name="Babiker R."/>
            <person name="Drula E."/>
            <person name="Ayuso-Fernandez I."/>
            <person name="Pacheco R."/>
            <person name="Padilla G."/>
            <person name="Ferreira P."/>
            <person name="Barriuso J."/>
            <person name="Kellner H."/>
            <person name="Castanera R."/>
            <person name="Alfaro M."/>
            <person name="Ramirez L."/>
            <person name="Pisabarro A.G."/>
            <person name="Kuo A."/>
            <person name="Tritt A."/>
            <person name="Lipzen A."/>
            <person name="He G."/>
            <person name="Yan M."/>
            <person name="Ng V."/>
            <person name="Cullen D."/>
            <person name="Martin F."/>
            <person name="Rosso M.-N."/>
            <person name="Henrissat B."/>
            <person name="Hibbett D."/>
            <person name="Martinez A.T."/>
            <person name="Grigoriev I.V."/>
        </authorList>
    </citation>
    <scope>NUCLEOTIDE SEQUENCE</scope>
    <source>
        <strain evidence="4">AH 40177</strain>
    </source>
</reference>
<evidence type="ECO:0000256" key="1">
    <source>
        <dbReference type="SAM" id="MobiDB-lite"/>
    </source>
</evidence>
<feature type="compositionally biased region" description="Basic and acidic residues" evidence="1">
    <location>
        <begin position="258"/>
        <end position="267"/>
    </location>
</feature>
<accession>A0A9P5PB25</accession>
<comment type="caution">
    <text evidence="4">The sequence shown here is derived from an EMBL/GenBank/DDBJ whole genome shotgun (WGS) entry which is preliminary data.</text>
</comment>
<dbReference type="Proteomes" id="UP000772434">
    <property type="component" value="Unassembled WGS sequence"/>
</dbReference>
<keyword evidence="5" id="KW-1185">Reference proteome</keyword>
<keyword evidence="2" id="KW-0732">Signal</keyword>
<dbReference type="AlphaFoldDB" id="A0A9P5PB25"/>
<dbReference type="EMBL" id="JADNRY010000340">
    <property type="protein sequence ID" value="KAF9058870.1"/>
    <property type="molecule type" value="Genomic_DNA"/>
</dbReference>